<name>A0AAE5LK59_9VIBR</name>
<dbReference type="RefSeq" id="WP_171325507.1">
    <property type="nucleotide sequence ID" value="NZ_JAKETW010000018.1"/>
</dbReference>
<evidence type="ECO:0000313" key="2">
    <source>
        <dbReference type="Proteomes" id="UP000572722"/>
    </source>
</evidence>
<organism evidence="1 2">
    <name type="scientific">Vibrio tubiashii</name>
    <dbReference type="NCBI Taxonomy" id="29498"/>
    <lineage>
        <taxon>Bacteria</taxon>
        <taxon>Pseudomonadati</taxon>
        <taxon>Pseudomonadota</taxon>
        <taxon>Gammaproteobacteria</taxon>
        <taxon>Vibrionales</taxon>
        <taxon>Vibrionaceae</taxon>
        <taxon>Vibrio</taxon>
        <taxon>Vibrio oreintalis group</taxon>
    </lineage>
</organism>
<gene>
    <name evidence="1" type="ORF">F0237_21995</name>
</gene>
<comment type="caution">
    <text evidence="1">The sequence shown here is derived from an EMBL/GenBank/DDBJ whole genome shotgun (WGS) entry which is preliminary data.</text>
</comment>
<evidence type="ECO:0000313" key="1">
    <source>
        <dbReference type="EMBL" id="NOI83334.1"/>
    </source>
</evidence>
<reference evidence="1 2" key="1">
    <citation type="submission" date="2019-08" db="EMBL/GenBank/DDBJ databases">
        <title>Draft genome sequencing and comparative genomics of hatchery-associated Vibrios.</title>
        <authorList>
            <person name="Kehlet-Delgado H."/>
            <person name="Mueller R.S."/>
        </authorList>
    </citation>
    <scope>NUCLEOTIDE SEQUENCE [LARGE SCALE GENOMIC DNA]</scope>
    <source>
        <strain evidence="1 2">01-65-5-1</strain>
    </source>
</reference>
<accession>A0AAE5LK59</accession>
<protein>
    <submittedName>
        <fullName evidence="1">Uncharacterized protein</fullName>
    </submittedName>
</protein>
<dbReference type="AlphaFoldDB" id="A0AAE5LK59"/>
<proteinExistence type="predicted"/>
<dbReference type="EMBL" id="VTXO01000015">
    <property type="protein sequence ID" value="NOI83334.1"/>
    <property type="molecule type" value="Genomic_DNA"/>
</dbReference>
<dbReference type="Proteomes" id="UP000572722">
    <property type="component" value="Unassembled WGS sequence"/>
</dbReference>
<sequence length="112" mass="12330">MEEQKIVEVCMAHLIRAIHTGRDIEAVSGDHLTQATIITPILILGCDLLAPSKRFDGVAREMASYAMQYSYCIAESHAGSVNKVSPLTDELERFVCDVMASECREMASPTLQ</sequence>